<dbReference type="Proteomes" id="UP000824242">
    <property type="component" value="Unassembled WGS sequence"/>
</dbReference>
<dbReference type="PANTHER" id="PTHR42953">
    <property type="entry name" value="HIGH-AFFINITY ZINC UPTAKE SYSTEM PROTEIN ZNUA-RELATED"/>
    <property type="match status" value="1"/>
</dbReference>
<dbReference type="GO" id="GO:0007155">
    <property type="term" value="P:cell adhesion"/>
    <property type="evidence" value="ECO:0007669"/>
    <property type="project" value="InterPro"/>
</dbReference>
<dbReference type="SUPFAM" id="SSF53807">
    <property type="entry name" value="Helical backbone' metal receptor"/>
    <property type="match status" value="1"/>
</dbReference>
<dbReference type="AlphaFoldDB" id="A0A9D1DF47"/>
<name>A0A9D1DF47_9FIRM</name>
<evidence type="ECO:0000256" key="3">
    <source>
        <dbReference type="ARBA" id="ARBA00022729"/>
    </source>
</evidence>
<dbReference type="InterPro" id="IPR050492">
    <property type="entry name" value="Bact_metal-bind_prot9"/>
</dbReference>
<evidence type="ECO:0000313" key="8">
    <source>
        <dbReference type="Proteomes" id="UP000824242"/>
    </source>
</evidence>
<dbReference type="InterPro" id="IPR006128">
    <property type="entry name" value="Lipoprotein_PsaA-like"/>
</dbReference>
<dbReference type="Gene3D" id="3.40.50.1980">
    <property type="entry name" value="Nitrogenase molybdenum iron protein domain"/>
    <property type="match status" value="2"/>
</dbReference>
<proteinExistence type="inferred from homology"/>
<evidence type="ECO:0000256" key="1">
    <source>
        <dbReference type="ARBA" id="ARBA00011028"/>
    </source>
</evidence>
<reference evidence="7" key="2">
    <citation type="journal article" date="2021" name="PeerJ">
        <title>Extensive microbial diversity within the chicken gut microbiome revealed by metagenomics and culture.</title>
        <authorList>
            <person name="Gilroy R."/>
            <person name="Ravi A."/>
            <person name="Getino M."/>
            <person name="Pursley I."/>
            <person name="Horton D.L."/>
            <person name="Alikhan N.F."/>
            <person name="Baker D."/>
            <person name="Gharbi K."/>
            <person name="Hall N."/>
            <person name="Watson M."/>
            <person name="Adriaenssens E.M."/>
            <person name="Foster-Nyarko E."/>
            <person name="Jarju S."/>
            <person name="Secka A."/>
            <person name="Antonio M."/>
            <person name="Oren A."/>
            <person name="Chaudhuri R.R."/>
            <person name="La Ragione R."/>
            <person name="Hildebrand F."/>
            <person name="Pallen M.J."/>
        </authorList>
    </citation>
    <scope>NUCLEOTIDE SEQUENCE</scope>
    <source>
        <strain evidence="7">ChiSxjej1B13-7958</strain>
    </source>
</reference>
<evidence type="ECO:0000256" key="5">
    <source>
        <dbReference type="SAM" id="MobiDB-lite"/>
    </source>
</evidence>
<dbReference type="PROSITE" id="PS51257">
    <property type="entry name" value="PROKAR_LIPOPROTEIN"/>
    <property type="match status" value="1"/>
</dbReference>
<dbReference type="Pfam" id="PF01297">
    <property type="entry name" value="ZnuA"/>
    <property type="match status" value="1"/>
</dbReference>
<feature type="chain" id="PRO_5038549064" evidence="6">
    <location>
        <begin position="25"/>
        <end position="315"/>
    </location>
</feature>
<dbReference type="EMBL" id="DVGZ01000073">
    <property type="protein sequence ID" value="HIR47368.1"/>
    <property type="molecule type" value="Genomic_DNA"/>
</dbReference>
<keyword evidence="2 4" id="KW-0813">Transport</keyword>
<dbReference type="PRINTS" id="PR00690">
    <property type="entry name" value="ADHESNFAMILY"/>
</dbReference>
<sequence length="315" mass="34740">MRIRRAAAFLLALCLALLSGCGRAETQEEPAFRVVTSFYPMYIMALNVTDGIEGVQVENMAGQQAGCLHDYQLQTKDMKNLEQADVFVINGAGMESFLDKVTSQLPGLSIVDTSEGLPLIESGEDGSHLHEEDGHEHTEDDGHDHGDVNPHIWVSISECIGQVENLSEGLQKADPAHAEQYRANTEAYVEKLSELRDRMHEAIDPLPNRNIVTFHEAFPYFAEEFDLNVVKVVNREPDSQPSARELAETIRLVEDAGVAAVFAEPQYPESAADIIASESGIRVWTLDPVTTGPDDKDAYLNAMEQNMETLVQALS</sequence>
<dbReference type="PANTHER" id="PTHR42953:SF3">
    <property type="entry name" value="HIGH-AFFINITY ZINC UPTAKE SYSTEM PROTEIN ZNUA"/>
    <property type="match status" value="1"/>
</dbReference>
<protein>
    <submittedName>
        <fullName evidence="7">Zinc ABC transporter substrate-binding protein</fullName>
    </submittedName>
</protein>
<evidence type="ECO:0000256" key="2">
    <source>
        <dbReference type="ARBA" id="ARBA00022448"/>
    </source>
</evidence>
<dbReference type="GO" id="GO:0030001">
    <property type="term" value="P:metal ion transport"/>
    <property type="evidence" value="ECO:0007669"/>
    <property type="project" value="InterPro"/>
</dbReference>
<evidence type="ECO:0000256" key="4">
    <source>
        <dbReference type="RuleBase" id="RU003512"/>
    </source>
</evidence>
<reference evidence="7" key="1">
    <citation type="submission" date="2020-10" db="EMBL/GenBank/DDBJ databases">
        <authorList>
            <person name="Gilroy R."/>
        </authorList>
    </citation>
    <scope>NUCLEOTIDE SEQUENCE</scope>
    <source>
        <strain evidence="7">ChiSxjej1B13-7958</strain>
    </source>
</reference>
<feature type="region of interest" description="Disordered" evidence="5">
    <location>
        <begin position="119"/>
        <end position="148"/>
    </location>
</feature>
<evidence type="ECO:0000256" key="6">
    <source>
        <dbReference type="SAM" id="SignalP"/>
    </source>
</evidence>
<organism evidence="7 8">
    <name type="scientific">Candidatus Caccousia avicola</name>
    <dbReference type="NCBI Taxonomy" id="2840721"/>
    <lineage>
        <taxon>Bacteria</taxon>
        <taxon>Bacillati</taxon>
        <taxon>Bacillota</taxon>
        <taxon>Clostridia</taxon>
        <taxon>Eubacteriales</taxon>
        <taxon>Oscillospiraceae</taxon>
        <taxon>Oscillospiraceae incertae sedis</taxon>
        <taxon>Candidatus Caccousia</taxon>
    </lineage>
</organism>
<comment type="caution">
    <text evidence="7">The sequence shown here is derived from an EMBL/GenBank/DDBJ whole genome shotgun (WGS) entry which is preliminary data.</text>
</comment>
<feature type="signal peptide" evidence="6">
    <location>
        <begin position="1"/>
        <end position="24"/>
    </location>
</feature>
<dbReference type="GO" id="GO:0046872">
    <property type="term" value="F:metal ion binding"/>
    <property type="evidence" value="ECO:0007669"/>
    <property type="project" value="InterPro"/>
</dbReference>
<evidence type="ECO:0000313" key="7">
    <source>
        <dbReference type="EMBL" id="HIR47368.1"/>
    </source>
</evidence>
<feature type="compositionally biased region" description="Basic and acidic residues" evidence="5">
    <location>
        <begin position="125"/>
        <end position="148"/>
    </location>
</feature>
<dbReference type="InterPro" id="IPR006127">
    <property type="entry name" value="ZnuA-like"/>
</dbReference>
<comment type="similarity">
    <text evidence="1 4">Belongs to the bacterial solute-binding protein 9 family.</text>
</comment>
<accession>A0A9D1DF47</accession>
<keyword evidence="3 6" id="KW-0732">Signal</keyword>
<gene>
    <name evidence="7" type="ORF">IAB89_06875</name>
</gene>